<name>A0ACC1SMF0_9APHY</name>
<comment type="caution">
    <text evidence="1">The sequence shown here is derived from an EMBL/GenBank/DDBJ whole genome shotgun (WGS) entry which is preliminary data.</text>
</comment>
<dbReference type="EMBL" id="JANHOG010001161">
    <property type="protein sequence ID" value="KAJ3542512.1"/>
    <property type="molecule type" value="Genomic_DNA"/>
</dbReference>
<organism evidence="1 2">
    <name type="scientific">Phlebia brevispora</name>
    <dbReference type="NCBI Taxonomy" id="194682"/>
    <lineage>
        <taxon>Eukaryota</taxon>
        <taxon>Fungi</taxon>
        <taxon>Dikarya</taxon>
        <taxon>Basidiomycota</taxon>
        <taxon>Agaricomycotina</taxon>
        <taxon>Agaricomycetes</taxon>
        <taxon>Polyporales</taxon>
        <taxon>Meruliaceae</taxon>
        <taxon>Phlebia</taxon>
    </lineage>
</organism>
<dbReference type="Proteomes" id="UP001148662">
    <property type="component" value="Unassembled WGS sequence"/>
</dbReference>
<evidence type="ECO:0000313" key="1">
    <source>
        <dbReference type="EMBL" id="KAJ3542512.1"/>
    </source>
</evidence>
<evidence type="ECO:0000313" key="2">
    <source>
        <dbReference type="Proteomes" id="UP001148662"/>
    </source>
</evidence>
<sequence>MRTVSPRSESQPSTGTPCSAGAATPDNAHAAIQADTSHLRIRSDLQHTGKPYGIARIATPGSAFLREPSLDYRQRADAGLHLDAEHVWELQTAPVLSRLAIVQEGQLSRHGITATVVPLAVSSVRTSCVARLSSKALPVGTEPFRSLGRRVIPPPRIPLPFPRKSAVCAAVDSVNGVAHQVRNASQAFGRVDQRKRKSGCNEGVPLQSVDRKNAGAQHRAPLYSCRRALVFASQCKTSHPDSCVPAAFISPAIHVTVQTRTYRVPPSHSVHST</sequence>
<keyword evidence="2" id="KW-1185">Reference proteome</keyword>
<protein>
    <submittedName>
        <fullName evidence="1">Uncharacterized protein</fullName>
    </submittedName>
</protein>
<proteinExistence type="predicted"/>
<gene>
    <name evidence="1" type="ORF">NM688_g5962</name>
</gene>
<reference evidence="1" key="1">
    <citation type="submission" date="2022-07" db="EMBL/GenBank/DDBJ databases">
        <title>Genome Sequence of Phlebia brevispora.</title>
        <authorList>
            <person name="Buettner E."/>
        </authorList>
    </citation>
    <scope>NUCLEOTIDE SEQUENCE</scope>
    <source>
        <strain evidence="1">MPL23</strain>
    </source>
</reference>
<accession>A0ACC1SMF0</accession>